<evidence type="ECO:0000256" key="4">
    <source>
        <dbReference type="RuleBase" id="RU004514"/>
    </source>
</evidence>
<dbReference type="PIRSF" id="PIRSF004848">
    <property type="entry name" value="YBL036c_PLPDEIII"/>
    <property type="match status" value="1"/>
</dbReference>
<dbReference type="PROSITE" id="PS01211">
    <property type="entry name" value="UPF0001"/>
    <property type="match status" value="1"/>
</dbReference>
<dbReference type="NCBIfam" id="TIGR00044">
    <property type="entry name" value="YggS family pyridoxal phosphate-dependent enzyme"/>
    <property type="match status" value="1"/>
</dbReference>
<name>Q6LML9_PHOPR</name>
<dbReference type="PANTHER" id="PTHR10146:SF14">
    <property type="entry name" value="PYRIDOXAL PHOSPHATE HOMEOSTASIS PROTEIN"/>
    <property type="match status" value="1"/>
</dbReference>
<accession>Q6LML9</accession>
<keyword evidence="7" id="KW-1185">Reference proteome</keyword>
<dbReference type="SUPFAM" id="SSF51419">
    <property type="entry name" value="PLP-binding barrel"/>
    <property type="match status" value="1"/>
</dbReference>
<evidence type="ECO:0000256" key="2">
    <source>
        <dbReference type="HAMAP-Rule" id="MF_02087"/>
    </source>
</evidence>
<feature type="modified residue" description="N6-(pyridoxal phosphate)lysine" evidence="2 3">
    <location>
        <position position="47"/>
    </location>
</feature>
<evidence type="ECO:0000313" key="6">
    <source>
        <dbReference type="EMBL" id="CAG21458.1"/>
    </source>
</evidence>
<proteinExistence type="inferred from homology"/>
<dbReference type="Pfam" id="PF01168">
    <property type="entry name" value="Ala_racemase_N"/>
    <property type="match status" value="1"/>
</dbReference>
<dbReference type="InterPro" id="IPR001608">
    <property type="entry name" value="Ala_racemase_N"/>
</dbReference>
<dbReference type="PANTHER" id="PTHR10146">
    <property type="entry name" value="PROLINE SYNTHETASE CO-TRANSCRIBED BACTERIAL HOMOLOG PROTEIN"/>
    <property type="match status" value="1"/>
</dbReference>
<organism evidence="6 7">
    <name type="scientific">Photobacterium profundum (strain SS9)</name>
    <dbReference type="NCBI Taxonomy" id="298386"/>
    <lineage>
        <taxon>Bacteria</taxon>
        <taxon>Pseudomonadati</taxon>
        <taxon>Pseudomonadota</taxon>
        <taxon>Gammaproteobacteria</taxon>
        <taxon>Vibrionales</taxon>
        <taxon>Vibrionaceae</taxon>
        <taxon>Photobacterium</taxon>
    </lineage>
</organism>
<feature type="domain" description="Alanine racemase N-terminal" evidence="5">
    <location>
        <begin position="33"/>
        <end position="241"/>
    </location>
</feature>
<gene>
    <name evidence="6" type="primary">YGGS</name>
    <name evidence="6" type="ordered locus">PBPRA3143</name>
</gene>
<dbReference type="Proteomes" id="UP000000593">
    <property type="component" value="Chromosome 1"/>
</dbReference>
<sequence>MISITFPQESIMSSIKQNIEQVISQITSSTEKCGRTADSVQLLAVSKTKPIAAIDDAIAVGQRAFGENYVQEGVEKVQHFAGHAQAEEIVWHFIGPIQSNKTRPIAEHFDWVHSVDRIKTARRLNEQRPSSMAPLNILLQVNTSGEESKSGIHVTDLAALADEIATMPNLVLRGLMSIPQKADSYDSQYAAFKLLADAQQQLHIKYPQIDTLSMGMSGDMDAAIAAGSTIVRIGTAIFGARDYT</sequence>
<dbReference type="Gene3D" id="3.20.20.10">
    <property type="entry name" value="Alanine racemase"/>
    <property type="match status" value="1"/>
</dbReference>
<keyword evidence="1 2" id="KW-0663">Pyridoxal phosphate</keyword>
<evidence type="ECO:0000256" key="1">
    <source>
        <dbReference type="ARBA" id="ARBA00022898"/>
    </source>
</evidence>
<dbReference type="InterPro" id="IPR011078">
    <property type="entry name" value="PyrdxlP_homeostasis"/>
</dbReference>
<evidence type="ECO:0000313" key="7">
    <source>
        <dbReference type="Proteomes" id="UP000000593"/>
    </source>
</evidence>
<dbReference type="EMBL" id="CR378673">
    <property type="protein sequence ID" value="CAG21458.1"/>
    <property type="molecule type" value="Genomic_DNA"/>
</dbReference>
<protein>
    <recommendedName>
        <fullName evidence="2">Pyridoxal phosphate homeostasis protein</fullName>
        <shortName evidence="2">PLP homeostasis protein</shortName>
    </recommendedName>
</protein>
<dbReference type="HAMAP" id="MF_02087">
    <property type="entry name" value="PLP_homeostasis"/>
    <property type="match status" value="1"/>
</dbReference>
<reference evidence="7" key="1">
    <citation type="journal article" date="2005" name="Science">
        <title>Life at depth: Photobacterium profundum genome sequence and expression analysis.</title>
        <authorList>
            <person name="Vezzi A."/>
            <person name="Campanaro S."/>
            <person name="D'Angelo M."/>
            <person name="Simonato F."/>
            <person name="Vitulo N."/>
            <person name="Lauro F.M."/>
            <person name="Cestaro A."/>
            <person name="Malacrida G."/>
            <person name="Simionati B."/>
            <person name="Cannata N."/>
            <person name="Romualdi C."/>
            <person name="Bartlett D.H."/>
            <person name="Valle G."/>
        </authorList>
    </citation>
    <scope>NUCLEOTIDE SEQUENCE [LARGE SCALE GENOMIC DNA]</scope>
    <source>
        <strain evidence="7">ATCC BAA-1253 / SS9</strain>
    </source>
</reference>
<dbReference type="InterPro" id="IPR029066">
    <property type="entry name" value="PLP-binding_barrel"/>
</dbReference>
<evidence type="ECO:0000256" key="3">
    <source>
        <dbReference type="PIRSR" id="PIRSR004848-1"/>
    </source>
</evidence>
<dbReference type="AlphaFoldDB" id="Q6LML9"/>
<comment type="function">
    <text evidence="2">Pyridoxal 5'-phosphate (PLP)-binding protein, which is involved in PLP homeostasis.</text>
</comment>
<dbReference type="FunFam" id="3.20.20.10:FF:000004">
    <property type="entry name" value="Pyridoxal phosphate homeostasis protein"/>
    <property type="match status" value="1"/>
</dbReference>
<dbReference type="HOGENOM" id="CLU_059988_0_1_6"/>
<comment type="cofactor">
    <cofactor evidence="3">
        <name>pyridoxal 5'-phosphate</name>
        <dbReference type="ChEBI" id="CHEBI:597326"/>
    </cofactor>
</comment>
<dbReference type="KEGG" id="ppr:PBPRA3143"/>
<dbReference type="STRING" id="298386.PBPRA3143"/>
<dbReference type="eggNOG" id="COG0325">
    <property type="taxonomic scope" value="Bacteria"/>
</dbReference>
<dbReference type="CDD" id="cd06824">
    <property type="entry name" value="PLPDE_III_Yggs_like"/>
    <property type="match status" value="1"/>
</dbReference>
<evidence type="ECO:0000259" key="5">
    <source>
        <dbReference type="Pfam" id="PF01168"/>
    </source>
</evidence>
<comment type="similarity">
    <text evidence="2 4">Belongs to the pyridoxal phosphate-binding protein YggS/PROSC family.</text>
</comment>
<dbReference type="GO" id="GO:0030170">
    <property type="term" value="F:pyridoxal phosphate binding"/>
    <property type="evidence" value="ECO:0007669"/>
    <property type="project" value="UniProtKB-UniRule"/>
</dbReference>